<dbReference type="InterPro" id="IPR012939">
    <property type="entry name" value="Glyco_hydro_92"/>
</dbReference>
<reference evidence="8 9" key="1">
    <citation type="submission" date="2024-01" db="EMBL/GenBank/DDBJ databases">
        <title>Niabella digestum sp. nov., isolated from waste digestion system.</title>
        <authorList>
            <person name="Zhang L."/>
        </authorList>
    </citation>
    <scope>NUCLEOTIDE SEQUENCE [LARGE SCALE GENOMIC DNA]</scope>
    <source>
        <strain evidence="8 9">A18</strain>
    </source>
</reference>
<feature type="domain" description="Glycosyl hydrolase family 92" evidence="6">
    <location>
        <begin position="259"/>
        <end position="735"/>
    </location>
</feature>
<dbReference type="NCBIfam" id="TIGR01180">
    <property type="entry name" value="aman2_put"/>
    <property type="match status" value="1"/>
</dbReference>
<dbReference type="PANTHER" id="PTHR12143:SF43">
    <property type="entry name" value="PUTATIVE-RELATED"/>
    <property type="match status" value="1"/>
</dbReference>
<dbReference type="Gene3D" id="2.70.98.10">
    <property type="match status" value="1"/>
</dbReference>
<dbReference type="InterPro" id="IPR041371">
    <property type="entry name" value="GH92_N"/>
</dbReference>
<dbReference type="EMBL" id="JAZGLY010000008">
    <property type="protein sequence ID" value="MEE6188097.1"/>
    <property type="molecule type" value="Genomic_DNA"/>
</dbReference>
<dbReference type="SUPFAM" id="SSF48208">
    <property type="entry name" value="Six-hairpin glycosidases"/>
    <property type="match status" value="1"/>
</dbReference>
<comment type="subunit">
    <text evidence="2">Monomer.</text>
</comment>
<evidence type="ECO:0000256" key="2">
    <source>
        <dbReference type="ARBA" id="ARBA00011245"/>
    </source>
</evidence>
<dbReference type="EC" id="3.2.1.-" evidence="8"/>
<sequence>MKKTFIAVICTSLLAITTTAQSLVDYVNPLMGTMSKFELSNGNTYPAIGLPWGMNLWTPQTGKMGDGWVYKYTDDKIVGFKQTHQPSPWMNDYGYFAIMPITGSRKFKEQDRASWFSHKAEIAKPHYYKVYLADYDVTTEITPTERAARFRFTFPKTDSAFVIIDAIDRGSYVKIIPSENKIIGYSTRNSGSVPENFKNFFVIQFDRKFDYKATWDEDHFTDSDEISSKHAGAIIGFKGLKRGDVVNAKVASSFISFEQAELNLKREIASMGFEEVKNKGQRIWEDILGRIRVSGGSEEQLHTFYSCLYRMVFFPLRMYEKDATGNIVHYSPYTGKVEPGYKFAGTGFWDTFRALYPFLHFVYPSIATEMQKGLISDYKEGGWLPEWSSPGYRGVMIGNNSASVVADAYLKGLRGYDIETLWEALKHGANNEGPHATGRRGVEYYNRLGYVPNDVKINENVARTLEYAYDDYAIYALGKALGKPDSEIQIYKERAMNYKKLFDPETLLMRPKNEDGSFTKSFNPYSWGGAYTEGNSWHYSWSVFQDIEGLKQLMGGDKMFVQMLDSVFIMPPDFGDNSYYRSIIHEMREMQIMGMGQYAHGNQPIQHMVYLYNYAGQPWKTQYWVREVMNRLYTPYADGYCGDEDNGQTSAWYVFSALGFYSVTPASTQYVIGVPLFKKAEITFENGKKLQIVAPNNSPENRYVQSITINGKISTKNYFEHFELQKGGTIEFKLGAQPNKQRGTKKSDFPFSMSLQP</sequence>
<feature type="chain" id="PRO_5045412698" evidence="5">
    <location>
        <begin position="23"/>
        <end position="757"/>
    </location>
</feature>
<feature type="signal peptide" evidence="5">
    <location>
        <begin position="1"/>
        <end position="22"/>
    </location>
</feature>
<evidence type="ECO:0000256" key="5">
    <source>
        <dbReference type="SAM" id="SignalP"/>
    </source>
</evidence>
<dbReference type="GO" id="GO:0016798">
    <property type="term" value="F:hydrolase activity, acting on glycosyl bonds"/>
    <property type="evidence" value="ECO:0007669"/>
    <property type="project" value="UniProtKB-KW"/>
</dbReference>
<dbReference type="InterPro" id="IPR005887">
    <property type="entry name" value="GH92_a_mannosidase_put"/>
</dbReference>
<accession>A0ABU7RJG5</accession>
<dbReference type="InterPro" id="IPR008928">
    <property type="entry name" value="6-hairpin_glycosidase_sf"/>
</dbReference>
<feature type="region of interest" description="Disordered" evidence="4">
    <location>
        <begin position="736"/>
        <end position="757"/>
    </location>
</feature>
<protein>
    <submittedName>
        <fullName evidence="8">GH92 family glycosyl hydrolase</fullName>
        <ecNumber evidence="8">3.2.1.-</ecNumber>
    </submittedName>
</protein>
<keyword evidence="3" id="KW-0106">Calcium</keyword>
<proteinExistence type="predicted"/>
<evidence type="ECO:0000256" key="1">
    <source>
        <dbReference type="ARBA" id="ARBA00001913"/>
    </source>
</evidence>
<dbReference type="Gene3D" id="1.20.1050.60">
    <property type="entry name" value="alpha-1,2-mannosidase"/>
    <property type="match status" value="1"/>
</dbReference>
<keyword evidence="8" id="KW-0378">Hydrolase</keyword>
<dbReference type="RefSeq" id="WP_330975499.1">
    <property type="nucleotide sequence ID" value="NZ_JAZGLY010000008.1"/>
</dbReference>
<evidence type="ECO:0000313" key="9">
    <source>
        <dbReference type="Proteomes" id="UP001357452"/>
    </source>
</evidence>
<evidence type="ECO:0000256" key="4">
    <source>
        <dbReference type="SAM" id="MobiDB-lite"/>
    </source>
</evidence>
<dbReference type="InterPro" id="IPR050883">
    <property type="entry name" value="PNGase"/>
</dbReference>
<dbReference type="Proteomes" id="UP001357452">
    <property type="component" value="Unassembled WGS sequence"/>
</dbReference>
<keyword evidence="5" id="KW-0732">Signal</keyword>
<feature type="domain" description="Glycosyl hydrolase family 92 N-terminal" evidence="7">
    <location>
        <begin position="26"/>
        <end position="253"/>
    </location>
</feature>
<comment type="caution">
    <text evidence="8">The sequence shown here is derived from an EMBL/GenBank/DDBJ whole genome shotgun (WGS) entry which is preliminary data.</text>
</comment>
<keyword evidence="9" id="KW-1185">Reference proteome</keyword>
<evidence type="ECO:0000259" key="6">
    <source>
        <dbReference type="Pfam" id="PF07971"/>
    </source>
</evidence>
<keyword evidence="8" id="KW-0326">Glycosidase</keyword>
<evidence type="ECO:0000313" key="8">
    <source>
        <dbReference type="EMBL" id="MEE6188097.1"/>
    </source>
</evidence>
<gene>
    <name evidence="8" type="ORF">V2H41_12525</name>
</gene>
<dbReference type="Gene3D" id="1.20.1610.10">
    <property type="entry name" value="alpha-1,2-mannosidases domains"/>
    <property type="match status" value="1"/>
</dbReference>
<comment type="cofactor">
    <cofactor evidence="1">
        <name>Ca(2+)</name>
        <dbReference type="ChEBI" id="CHEBI:29108"/>
    </cofactor>
</comment>
<evidence type="ECO:0000259" key="7">
    <source>
        <dbReference type="Pfam" id="PF17678"/>
    </source>
</evidence>
<dbReference type="Pfam" id="PF07971">
    <property type="entry name" value="Glyco_hydro_92"/>
    <property type="match status" value="1"/>
</dbReference>
<dbReference type="Gene3D" id="3.30.2080.10">
    <property type="entry name" value="GH92 mannosidase domain"/>
    <property type="match status" value="1"/>
</dbReference>
<name>A0ABU7RJG5_9BACT</name>
<dbReference type="Pfam" id="PF17678">
    <property type="entry name" value="Glyco_hydro_92N"/>
    <property type="match status" value="1"/>
</dbReference>
<dbReference type="InterPro" id="IPR014718">
    <property type="entry name" value="GH-type_carb-bd"/>
</dbReference>
<dbReference type="PANTHER" id="PTHR12143">
    <property type="entry name" value="PEPTIDE N-GLYCANASE PNGASE -RELATED"/>
    <property type="match status" value="1"/>
</dbReference>
<organism evidence="8 9">
    <name type="scientific">Niabella digestorum</name>
    <dbReference type="NCBI Taxonomy" id="3117701"/>
    <lineage>
        <taxon>Bacteria</taxon>
        <taxon>Pseudomonadati</taxon>
        <taxon>Bacteroidota</taxon>
        <taxon>Chitinophagia</taxon>
        <taxon>Chitinophagales</taxon>
        <taxon>Chitinophagaceae</taxon>
        <taxon>Niabella</taxon>
    </lineage>
</organism>
<evidence type="ECO:0000256" key="3">
    <source>
        <dbReference type="ARBA" id="ARBA00022837"/>
    </source>
</evidence>